<dbReference type="EMBL" id="JAARVG010000011">
    <property type="protein sequence ID" value="MBC1794198.1"/>
    <property type="molecule type" value="Genomic_DNA"/>
</dbReference>
<sequence>MGNKEFKSTYVEDFFYEKGHAGLKMKQICITIFAWLLFFTPFVLVLFPILFFKQEVIVLAAYQTAARMFRTMGIIFSVAIIFIIVLFIILTYVNNARYEKILNKKITFNEETLAIRKLAVEEFVTERFGDKKTRESQKYISIPGDKNLDVTSYRDLYEKKGVPLK</sequence>
<accession>A0A7X0XYP8</accession>
<dbReference type="Proteomes" id="UP000548082">
    <property type="component" value="Unassembled WGS sequence"/>
</dbReference>
<reference evidence="4 5" key="1">
    <citation type="submission" date="2020-03" db="EMBL/GenBank/DDBJ databases">
        <title>Soil Listeria distribution.</title>
        <authorList>
            <person name="Liao J."/>
            <person name="Wiedmann M."/>
        </authorList>
    </citation>
    <scope>NUCLEOTIDE SEQUENCE [LARGE SCALE GENOMIC DNA]</scope>
    <source>
        <strain evidence="2 4">FSL L7-0978</strain>
        <strain evidence="3 5">FSL L7-0990</strain>
    </source>
</reference>
<evidence type="ECO:0008006" key="6">
    <source>
        <dbReference type="Google" id="ProtNLM"/>
    </source>
</evidence>
<keyword evidence="1" id="KW-0812">Transmembrane</keyword>
<keyword evidence="1" id="KW-0472">Membrane</keyword>
<feature type="transmembrane region" description="Helical" evidence="1">
    <location>
        <begin position="28"/>
        <end position="52"/>
    </location>
</feature>
<evidence type="ECO:0000313" key="2">
    <source>
        <dbReference type="EMBL" id="MBC1794198.1"/>
    </source>
</evidence>
<dbReference type="EMBL" id="JAARVD010000002">
    <property type="protein sequence ID" value="MBC1795792.1"/>
    <property type="molecule type" value="Genomic_DNA"/>
</dbReference>
<protein>
    <recommendedName>
        <fullName evidence="6">Cell division protein</fullName>
    </recommendedName>
</protein>
<organism evidence="2 4">
    <name type="scientific">Listeria booriae</name>
    <dbReference type="NCBI Taxonomy" id="1552123"/>
    <lineage>
        <taxon>Bacteria</taxon>
        <taxon>Bacillati</taxon>
        <taxon>Bacillota</taxon>
        <taxon>Bacilli</taxon>
        <taxon>Bacillales</taxon>
        <taxon>Listeriaceae</taxon>
        <taxon>Listeria</taxon>
    </lineage>
</organism>
<name>A0A7X0XYP8_9LIST</name>
<evidence type="ECO:0000313" key="3">
    <source>
        <dbReference type="EMBL" id="MBC1795792.1"/>
    </source>
</evidence>
<proteinExistence type="predicted"/>
<gene>
    <name evidence="2" type="ORF">HCA52_12260</name>
    <name evidence="3" type="ORF">HCA55_03595</name>
</gene>
<evidence type="ECO:0000313" key="5">
    <source>
        <dbReference type="Proteomes" id="UP000548082"/>
    </source>
</evidence>
<dbReference type="Proteomes" id="UP000539064">
    <property type="component" value="Unassembled WGS sequence"/>
</dbReference>
<keyword evidence="1" id="KW-1133">Transmembrane helix</keyword>
<dbReference type="RefSeq" id="WP_185487220.1">
    <property type="nucleotide sequence ID" value="NZ_JAARVC010000028.1"/>
</dbReference>
<evidence type="ECO:0000313" key="4">
    <source>
        <dbReference type="Proteomes" id="UP000539064"/>
    </source>
</evidence>
<evidence type="ECO:0000256" key="1">
    <source>
        <dbReference type="SAM" id="Phobius"/>
    </source>
</evidence>
<comment type="caution">
    <text evidence="2">The sequence shown here is derived from an EMBL/GenBank/DDBJ whole genome shotgun (WGS) entry which is preliminary data.</text>
</comment>
<dbReference type="AlphaFoldDB" id="A0A7X0XYP8"/>
<feature type="transmembrane region" description="Helical" evidence="1">
    <location>
        <begin position="72"/>
        <end position="93"/>
    </location>
</feature>